<evidence type="ECO:0000313" key="5">
    <source>
        <dbReference type="EMBL" id="PTQ30629.1"/>
    </source>
</evidence>
<dbReference type="PANTHER" id="PTHR11527">
    <property type="entry name" value="HEAT-SHOCK PROTEIN 20 FAMILY MEMBER"/>
    <property type="match status" value="1"/>
</dbReference>
<keyword evidence="1" id="KW-0346">Stress response</keyword>
<dbReference type="Proteomes" id="UP000244005">
    <property type="component" value="Unassembled WGS sequence"/>
</dbReference>
<dbReference type="PROSITE" id="PS01031">
    <property type="entry name" value="SHSP"/>
    <property type="match status" value="1"/>
</dbReference>
<dbReference type="EMBL" id="KZ772794">
    <property type="protein sequence ID" value="PTQ30628.1"/>
    <property type="molecule type" value="Genomic_DNA"/>
</dbReference>
<reference evidence="6" key="1">
    <citation type="journal article" date="2017" name="Cell">
        <title>Insights into land plant evolution garnered from the Marchantia polymorpha genome.</title>
        <authorList>
            <person name="Bowman J.L."/>
            <person name="Kohchi T."/>
            <person name="Yamato K.T."/>
            <person name="Jenkins J."/>
            <person name="Shu S."/>
            <person name="Ishizaki K."/>
            <person name="Yamaoka S."/>
            <person name="Nishihama R."/>
            <person name="Nakamura Y."/>
            <person name="Berger F."/>
            <person name="Adam C."/>
            <person name="Aki S.S."/>
            <person name="Althoff F."/>
            <person name="Araki T."/>
            <person name="Arteaga-Vazquez M.A."/>
            <person name="Balasubrmanian S."/>
            <person name="Barry K."/>
            <person name="Bauer D."/>
            <person name="Boehm C.R."/>
            <person name="Briginshaw L."/>
            <person name="Caballero-Perez J."/>
            <person name="Catarino B."/>
            <person name="Chen F."/>
            <person name="Chiyoda S."/>
            <person name="Chovatia M."/>
            <person name="Davies K.M."/>
            <person name="Delmans M."/>
            <person name="Demura T."/>
            <person name="Dierschke T."/>
            <person name="Dolan L."/>
            <person name="Dorantes-Acosta A.E."/>
            <person name="Eklund D.M."/>
            <person name="Florent S.N."/>
            <person name="Flores-Sandoval E."/>
            <person name="Fujiyama A."/>
            <person name="Fukuzawa H."/>
            <person name="Galik B."/>
            <person name="Grimanelli D."/>
            <person name="Grimwood J."/>
            <person name="Grossniklaus U."/>
            <person name="Hamada T."/>
            <person name="Haseloff J."/>
            <person name="Hetherington A.J."/>
            <person name="Higo A."/>
            <person name="Hirakawa Y."/>
            <person name="Hundley H.N."/>
            <person name="Ikeda Y."/>
            <person name="Inoue K."/>
            <person name="Inoue S.I."/>
            <person name="Ishida S."/>
            <person name="Jia Q."/>
            <person name="Kakita M."/>
            <person name="Kanazawa T."/>
            <person name="Kawai Y."/>
            <person name="Kawashima T."/>
            <person name="Kennedy M."/>
            <person name="Kinose K."/>
            <person name="Kinoshita T."/>
            <person name="Kohara Y."/>
            <person name="Koide E."/>
            <person name="Komatsu K."/>
            <person name="Kopischke S."/>
            <person name="Kubo M."/>
            <person name="Kyozuka J."/>
            <person name="Lagercrantz U."/>
            <person name="Lin S.S."/>
            <person name="Lindquist E."/>
            <person name="Lipzen A.M."/>
            <person name="Lu C.W."/>
            <person name="De Luna E."/>
            <person name="Martienssen R.A."/>
            <person name="Minamino N."/>
            <person name="Mizutani M."/>
            <person name="Mizutani M."/>
            <person name="Mochizuki N."/>
            <person name="Monte I."/>
            <person name="Mosher R."/>
            <person name="Nagasaki H."/>
            <person name="Nakagami H."/>
            <person name="Naramoto S."/>
            <person name="Nishitani K."/>
            <person name="Ohtani M."/>
            <person name="Okamoto T."/>
            <person name="Okumura M."/>
            <person name="Phillips J."/>
            <person name="Pollak B."/>
            <person name="Reinders A."/>
            <person name="Rovekamp M."/>
            <person name="Sano R."/>
            <person name="Sawa S."/>
            <person name="Schmid M.W."/>
            <person name="Shirakawa M."/>
            <person name="Solano R."/>
            <person name="Spunde A."/>
            <person name="Suetsugu N."/>
            <person name="Sugano S."/>
            <person name="Sugiyama A."/>
            <person name="Sun R."/>
            <person name="Suzuki Y."/>
            <person name="Takenaka M."/>
            <person name="Takezawa D."/>
            <person name="Tomogane H."/>
            <person name="Tsuzuki M."/>
            <person name="Ueda T."/>
            <person name="Umeda M."/>
            <person name="Ward J.M."/>
            <person name="Watanabe Y."/>
            <person name="Yazaki K."/>
            <person name="Yokoyama R."/>
            <person name="Yoshitake Y."/>
            <person name="Yotsui I."/>
            <person name="Zachgo S."/>
            <person name="Schmutz J."/>
        </authorList>
    </citation>
    <scope>NUCLEOTIDE SEQUENCE [LARGE SCALE GENOMIC DNA]</scope>
    <source>
        <strain evidence="6">Tak-1</strain>
    </source>
</reference>
<dbReference type="InterPro" id="IPR031107">
    <property type="entry name" value="Small_HSP"/>
</dbReference>
<organism evidence="5 6">
    <name type="scientific">Marchantia polymorpha</name>
    <name type="common">Common liverwort</name>
    <name type="synonym">Marchantia aquatica</name>
    <dbReference type="NCBI Taxonomy" id="3197"/>
    <lineage>
        <taxon>Eukaryota</taxon>
        <taxon>Viridiplantae</taxon>
        <taxon>Streptophyta</taxon>
        <taxon>Embryophyta</taxon>
        <taxon>Marchantiophyta</taxon>
        <taxon>Marchantiopsida</taxon>
        <taxon>Marchantiidae</taxon>
        <taxon>Marchantiales</taxon>
        <taxon>Marchantiaceae</taxon>
        <taxon>Marchantia</taxon>
    </lineage>
</organism>
<dbReference type="Gramene" id="Mp2g16110.2">
    <property type="protein sequence ID" value="Mp2g16110.2.cds"/>
    <property type="gene ID" value="Mp2g16110"/>
</dbReference>
<evidence type="ECO:0000256" key="2">
    <source>
        <dbReference type="PROSITE-ProRule" id="PRU00285"/>
    </source>
</evidence>
<comment type="similarity">
    <text evidence="2 3">Belongs to the small heat shock protein (HSP20) family.</text>
</comment>
<evidence type="ECO:0000256" key="1">
    <source>
        <dbReference type="ARBA" id="ARBA00023016"/>
    </source>
</evidence>
<dbReference type="EMBL" id="KZ772794">
    <property type="protein sequence ID" value="PTQ30629.1"/>
    <property type="molecule type" value="Genomic_DNA"/>
</dbReference>
<protein>
    <recommendedName>
        <fullName evidence="4">SHSP domain-containing protein</fullName>
    </recommendedName>
</protein>
<dbReference type="InterPro" id="IPR008978">
    <property type="entry name" value="HSP20-like_chaperone"/>
</dbReference>
<reference evidence="5" key="2">
    <citation type="submission" date="2017-12" db="EMBL/GenBank/DDBJ databases">
        <title>WGS assembly of Marchantia polymorpha.</title>
        <authorList>
            <person name="Bowman J.L."/>
            <person name="Kohchi T."/>
            <person name="Yamato K.T."/>
            <person name="Jenkins J."/>
            <person name="Shu S."/>
            <person name="Ishizaki K."/>
            <person name="Yamaoka S."/>
            <person name="Nishihama R."/>
            <person name="Nakamura Y."/>
            <person name="Berger F."/>
            <person name="Adam C."/>
            <person name="Aki S.S."/>
            <person name="Althoff F."/>
            <person name="Araki T."/>
            <person name="Arteaga-Vazquez M.A."/>
            <person name="Balasubrmanian S."/>
            <person name="Bauer D."/>
            <person name="Boehm C.R."/>
            <person name="Briginshaw L."/>
            <person name="Caballero-Perez J."/>
            <person name="Catarino B."/>
            <person name="Chen F."/>
            <person name="Chiyoda S."/>
            <person name="Chovatia M."/>
            <person name="Davies K.M."/>
            <person name="Delmans M."/>
            <person name="Demura T."/>
            <person name="Dierschke T."/>
            <person name="Dolan L."/>
            <person name="Dorantes-Acosta A.E."/>
            <person name="Eklund D.M."/>
            <person name="Florent S.N."/>
            <person name="Flores-Sandoval E."/>
            <person name="Fujiyama A."/>
            <person name="Fukuzawa H."/>
            <person name="Galik B."/>
            <person name="Grimanelli D."/>
            <person name="Grimwood J."/>
            <person name="Grossniklaus U."/>
            <person name="Hamada T."/>
            <person name="Haseloff J."/>
            <person name="Hetherington A.J."/>
            <person name="Higo A."/>
            <person name="Hirakawa Y."/>
            <person name="Hundley H.N."/>
            <person name="Ikeda Y."/>
            <person name="Inoue K."/>
            <person name="Inoue S."/>
            <person name="Ishida S."/>
            <person name="Jia Q."/>
            <person name="Kakita M."/>
            <person name="Kanazawa T."/>
            <person name="Kawai Y."/>
            <person name="Kawashima T."/>
            <person name="Kennedy M."/>
            <person name="Kinose K."/>
            <person name="Kinoshita T."/>
            <person name="Kohara Y."/>
            <person name="Koide E."/>
            <person name="Komatsu K."/>
            <person name="Kopischke S."/>
            <person name="Kubo M."/>
            <person name="Kyozuka J."/>
            <person name="Lagercrantz U."/>
            <person name="Lin S.S."/>
            <person name="Lindquist E."/>
            <person name="Lipzen A.M."/>
            <person name="Lu C."/>
            <person name="Luna E.D."/>
            <person name="Martienssen R.A."/>
            <person name="Minamino N."/>
            <person name="Mizutani M."/>
            <person name="Mizutani M."/>
            <person name="Mochizuki N."/>
            <person name="Monte I."/>
            <person name="Mosher R."/>
            <person name="Nagasaki H."/>
            <person name="Nakagami H."/>
            <person name="Naramoto S."/>
            <person name="Nishitani K."/>
            <person name="Ohtani M."/>
            <person name="Okamoto T."/>
            <person name="Okumura M."/>
            <person name="Phillips J."/>
            <person name="Pollak B."/>
            <person name="Reinders A."/>
            <person name="Roevekamp M."/>
            <person name="Sano R."/>
            <person name="Sawa S."/>
            <person name="Schmid M.W."/>
            <person name="Shirakawa M."/>
            <person name="Solano R."/>
            <person name="Spunde A."/>
            <person name="Suetsugu N."/>
            <person name="Sugano S."/>
            <person name="Sugiyama A."/>
            <person name="Sun R."/>
            <person name="Suzuki Y."/>
            <person name="Takenaka M."/>
            <person name="Takezawa D."/>
            <person name="Tomogane H."/>
            <person name="Tsuzuki M."/>
            <person name="Ueda T."/>
            <person name="Umeda M."/>
            <person name="Ward J.M."/>
            <person name="Watanabe Y."/>
            <person name="Yazaki K."/>
            <person name="Yokoyama R."/>
            <person name="Yoshitake Y."/>
            <person name="Yotsui I."/>
            <person name="Zachgo S."/>
            <person name="Schmutz J."/>
        </authorList>
    </citation>
    <scope>NUCLEOTIDE SEQUENCE [LARGE SCALE GENOMIC DNA]</scope>
    <source>
        <strain evidence="5">Tak-1</strain>
    </source>
</reference>
<dbReference type="OrthoDB" id="1901663at2759"/>
<name>A0A2R6W9V4_MARPO</name>
<dbReference type="Gene3D" id="2.60.40.790">
    <property type="match status" value="1"/>
</dbReference>
<dbReference type="SUPFAM" id="SSF49764">
    <property type="entry name" value="HSP20-like chaperones"/>
    <property type="match status" value="1"/>
</dbReference>
<dbReference type="InterPro" id="IPR002068">
    <property type="entry name" value="A-crystallin/Hsp20_dom"/>
</dbReference>
<evidence type="ECO:0000313" key="6">
    <source>
        <dbReference type="Proteomes" id="UP000244005"/>
    </source>
</evidence>
<evidence type="ECO:0000256" key="3">
    <source>
        <dbReference type="RuleBase" id="RU003616"/>
    </source>
</evidence>
<keyword evidence="6" id="KW-1185">Reference proteome</keyword>
<dbReference type="Gramene" id="Mp2g16110.1">
    <property type="protein sequence ID" value="Mp2g16110.1.cds"/>
    <property type="gene ID" value="Mp2g16110"/>
</dbReference>
<sequence>MCCCCFGGLCSDFCGAISFAFCTRFRRCETDDAIFFRASVPGLTAEDLHVQVEDTQKYRILQIIGQRNKRKATGDGVASTETTSSGQFVKVYKLPRTKILVDEVRAEVDENGVITITIPRDPSS</sequence>
<proteinExistence type="inferred from homology"/>
<gene>
    <name evidence="5" type="ORF">MARPO_0122s0052</name>
</gene>
<dbReference type="Pfam" id="PF00011">
    <property type="entry name" value="HSP20"/>
    <property type="match status" value="1"/>
</dbReference>
<evidence type="ECO:0000259" key="4">
    <source>
        <dbReference type="PROSITE" id="PS01031"/>
    </source>
</evidence>
<dbReference type="AlphaFoldDB" id="A0A2R6W9V4"/>
<dbReference type="SMR" id="A0A2R6W9V4"/>
<feature type="domain" description="SHSP" evidence="4">
    <location>
        <begin position="16"/>
        <end position="124"/>
    </location>
</feature>
<accession>A0A2R6W9V4</accession>